<sequence>MRPVSVLSARVPQVGQWSCPQVARTFSGYVERNCSSELPRYRIEVLEFLFIDLFIRTSHYGGWGLERALKGSSGYARC</sequence>
<organism evidence="1">
    <name type="scientific">Timema shepardi</name>
    <name type="common">Walking stick</name>
    <dbReference type="NCBI Taxonomy" id="629360"/>
    <lineage>
        <taxon>Eukaryota</taxon>
        <taxon>Metazoa</taxon>
        <taxon>Ecdysozoa</taxon>
        <taxon>Arthropoda</taxon>
        <taxon>Hexapoda</taxon>
        <taxon>Insecta</taxon>
        <taxon>Pterygota</taxon>
        <taxon>Neoptera</taxon>
        <taxon>Polyneoptera</taxon>
        <taxon>Phasmatodea</taxon>
        <taxon>Timematodea</taxon>
        <taxon>Timematoidea</taxon>
        <taxon>Timematidae</taxon>
        <taxon>Timema</taxon>
    </lineage>
</organism>
<reference evidence="1" key="1">
    <citation type="submission" date="2020-11" db="EMBL/GenBank/DDBJ databases">
        <authorList>
            <person name="Tran Van P."/>
        </authorList>
    </citation>
    <scope>NUCLEOTIDE SEQUENCE</scope>
</reference>
<name>A0A7R9AP93_TIMSH</name>
<accession>A0A7R9AP93</accession>
<dbReference type="AlphaFoldDB" id="A0A7R9AP93"/>
<gene>
    <name evidence="1" type="ORF">TSIB3V08_LOCUS1710</name>
</gene>
<protein>
    <submittedName>
        <fullName evidence="1">Uncharacterized protein</fullName>
    </submittedName>
</protein>
<evidence type="ECO:0000313" key="1">
    <source>
        <dbReference type="EMBL" id="CAD7257451.1"/>
    </source>
</evidence>
<proteinExistence type="predicted"/>
<dbReference type="EMBL" id="OC000491">
    <property type="protein sequence ID" value="CAD7257451.1"/>
    <property type="molecule type" value="Genomic_DNA"/>
</dbReference>